<keyword evidence="5" id="KW-0170">Cobalt</keyword>
<evidence type="ECO:0000259" key="6">
    <source>
        <dbReference type="Pfam" id="PF01642"/>
    </source>
</evidence>
<keyword evidence="3" id="KW-0846">Cobalamin</keyword>
<evidence type="ECO:0000313" key="7">
    <source>
        <dbReference type="EMBL" id="THF80491.1"/>
    </source>
</evidence>
<dbReference type="Gene3D" id="3.40.50.280">
    <property type="entry name" value="Cobalamin-binding domain"/>
    <property type="match status" value="1"/>
</dbReference>
<protein>
    <recommendedName>
        <fullName evidence="6">Methylmalonyl-CoA mutase alpha/beta chain catalytic domain-containing protein</fullName>
    </recommendedName>
</protein>
<dbReference type="InterPro" id="IPR036724">
    <property type="entry name" value="Cobalamin-bd_sf"/>
</dbReference>
<feature type="domain" description="Methylmalonyl-CoA mutase alpha/beta chain catalytic" evidence="6">
    <location>
        <begin position="121"/>
        <end position="469"/>
    </location>
</feature>
<evidence type="ECO:0000313" key="8">
    <source>
        <dbReference type="Proteomes" id="UP000310334"/>
    </source>
</evidence>
<dbReference type="SUPFAM" id="SSF52242">
    <property type="entry name" value="Cobalamin (vitamin B12)-binding domain"/>
    <property type="match status" value="1"/>
</dbReference>
<dbReference type="Gene3D" id="3.20.20.240">
    <property type="entry name" value="Methylmalonyl-CoA mutase"/>
    <property type="match status" value="1"/>
</dbReference>
<dbReference type="Proteomes" id="UP000310334">
    <property type="component" value="Unassembled WGS sequence"/>
</dbReference>
<gene>
    <name evidence="7" type="ORF">E6W99_08785</name>
</gene>
<evidence type="ECO:0000256" key="1">
    <source>
        <dbReference type="ARBA" id="ARBA00001922"/>
    </source>
</evidence>
<dbReference type="EMBL" id="SSNT01000006">
    <property type="protein sequence ID" value="THF80491.1"/>
    <property type="molecule type" value="Genomic_DNA"/>
</dbReference>
<dbReference type="GO" id="GO:0016866">
    <property type="term" value="F:intramolecular transferase activity"/>
    <property type="evidence" value="ECO:0007669"/>
    <property type="project" value="InterPro"/>
</dbReference>
<dbReference type="SUPFAM" id="SSF51703">
    <property type="entry name" value="Cobalamin (vitamin B12)-dependent enzymes"/>
    <property type="match status" value="1"/>
</dbReference>
<sequence length="645" mass="73204">MIMDFRQGGGLPKRKRFMGEEQSMIHNKGIWNDWKVAAEKALRGKRFESLMSMTYEGIALKPLYVTEDIIHQSSSYAYQDSNNWKICQLLLADECMELSEMIRHAKLRGQDSFYLNDFHFIKNAEDVECAFEQIDWEADSIFFDVGEELGIIPLFLDNRLICNELIKVRGVIGFDPYEDLLVSGKTSISLDTKFDYLADIMKWTEANECAVRCLLIKSSLYHDAGANSLQELIYTFSTVLDAINELLHRGVSIEVIAKHTQFSFSIGSNYFMEIAKLRAAKQIWASLINALGGSEAAQKINVHAITSTFNKTVYDAHVNLLRTSTEAFTAAVAGVDELTILPFDSVLERKGELGERISRNTHYILKEESLISKVVDPAAGSYYVEAITNELATKAWNGIQEIDENGGHLNILMKGIPQLECEKMLAQRRSDINSLLIKIIGSNAFANLSDHSTKPQKSNHKRAASQNAVQVGTFHEALLYIREKNDIPMIKPNKQTEQLQIPKINHQRLIEHFEQLRVNAETHYQISGKKPKVGVLTFGPLKDYKPRLDFVTGLLAAGGICVEVMPYNQQCTTHHVNTIIFCGRDEEYQLIDEKFIQKLKDVHLFIAGKKHEMKIDENRIEAFLSANMDAYQFLIKLHRLLGVKN</sequence>
<dbReference type="GO" id="GO:0046872">
    <property type="term" value="F:metal ion binding"/>
    <property type="evidence" value="ECO:0007669"/>
    <property type="project" value="InterPro"/>
</dbReference>
<accession>A0A4S4C492</accession>
<name>A0A4S4C492_9BACI</name>
<evidence type="ECO:0000256" key="2">
    <source>
        <dbReference type="ARBA" id="ARBA00008465"/>
    </source>
</evidence>
<keyword evidence="4" id="KW-0413">Isomerase</keyword>
<evidence type="ECO:0000256" key="4">
    <source>
        <dbReference type="ARBA" id="ARBA00023235"/>
    </source>
</evidence>
<dbReference type="InterPro" id="IPR016176">
    <property type="entry name" value="Cbl-dep_enz_cat"/>
</dbReference>
<keyword evidence="8" id="KW-1185">Reference proteome</keyword>
<proteinExistence type="inferred from homology"/>
<dbReference type="AlphaFoldDB" id="A0A4S4C492"/>
<organism evidence="7 8">
    <name type="scientific">Metabacillus sediminilitoris</name>
    <dbReference type="NCBI Taxonomy" id="2567941"/>
    <lineage>
        <taxon>Bacteria</taxon>
        <taxon>Bacillati</taxon>
        <taxon>Bacillota</taxon>
        <taxon>Bacilli</taxon>
        <taxon>Bacillales</taxon>
        <taxon>Bacillaceae</taxon>
        <taxon>Metabacillus</taxon>
    </lineage>
</organism>
<evidence type="ECO:0000256" key="3">
    <source>
        <dbReference type="ARBA" id="ARBA00022628"/>
    </source>
</evidence>
<dbReference type="PANTHER" id="PTHR48101:SF1">
    <property type="entry name" value="METHYLMALONYL-COA MUTASE, LARGE SUBUNIT"/>
    <property type="match status" value="1"/>
</dbReference>
<dbReference type="PANTHER" id="PTHR48101">
    <property type="entry name" value="METHYLMALONYL-COA MUTASE, MITOCHONDRIAL-RELATED"/>
    <property type="match status" value="1"/>
</dbReference>
<dbReference type="GO" id="GO:0031419">
    <property type="term" value="F:cobalamin binding"/>
    <property type="evidence" value="ECO:0007669"/>
    <property type="project" value="UniProtKB-KW"/>
</dbReference>
<dbReference type="Pfam" id="PF01642">
    <property type="entry name" value="MM_CoA_mutase"/>
    <property type="match status" value="1"/>
</dbReference>
<reference evidence="7 8" key="1">
    <citation type="submission" date="2019-04" db="EMBL/GenBank/DDBJ databases">
        <title>Bacillus sediminilitoris sp. nov., isolated from a tidal flat sediment on the East China Sea.</title>
        <authorList>
            <person name="Wei Y."/>
            <person name="Mao H."/>
            <person name="Fang J."/>
        </authorList>
    </citation>
    <scope>NUCLEOTIDE SEQUENCE [LARGE SCALE GENOMIC DNA]</scope>
    <source>
        <strain evidence="7 8">DSL-17</strain>
    </source>
</reference>
<comment type="caution">
    <text evidence="7">The sequence shown here is derived from an EMBL/GenBank/DDBJ whole genome shotgun (WGS) entry which is preliminary data.</text>
</comment>
<comment type="similarity">
    <text evidence="2">Belongs to the methylmalonyl-CoA mutase family.</text>
</comment>
<evidence type="ECO:0000256" key="5">
    <source>
        <dbReference type="ARBA" id="ARBA00023285"/>
    </source>
</evidence>
<comment type="cofactor">
    <cofactor evidence="1">
        <name>adenosylcob(III)alamin</name>
        <dbReference type="ChEBI" id="CHEBI:18408"/>
    </cofactor>
</comment>
<dbReference type="InterPro" id="IPR006099">
    <property type="entry name" value="MeMalonylCoA_mutase_a/b_cat"/>
</dbReference>